<comment type="caution">
    <text evidence="1">The sequence shown here is derived from an EMBL/GenBank/DDBJ whole genome shotgun (WGS) entry which is preliminary data.</text>
</comment>
<evidence type="ECO:0000313" key="2">
    <source>
        <dbReference type="Proteomes" id="UP000478052"/>
    </source>
</evidence>
<accession>A0A6G0YAX6</accession>
<gene>
    <name evidence="1" type="ORF">FWK35_00021154</name>
</gene>
<dbReference type="OrthoDB" id="10544263at2759"/>
<reference evidence="1 2" key="1">
    <citation type="submission" date="2019-08" db="EMBL/GenBank/DDBJ databases">
        <title>Whole genome of Aphis craccivora.</title>
        <authorList>
            <person name="Voronova N.V."/>
            <person name="Shulinski R.S."/>
            <person name="Bandarenka Y.V."/>
            <person name="Zhorov D.G."/>
            <person name="Warner D."/>
        </authorList>
    </citation>
    <scope>NUCLEOTIDE SEQUENCE [LARGE SCALE GENOMIC DNA]</scope>
    <source>
        <strain evidence="1">180601</strain>
        <tissue evidence="1">Whole Body</tissue>
    </source>
</reference>
<organism evidence="1 2">
    <name type="scientific">Aphis craccivora</name>
    <name type="common">Cowpea aphid</name>
    <dbReference type="NCBI Taxonomy" id="307492"/>
    <lineage>
        <taxon>Eukaryota</taxon>
        <taxon>Metazoa</taxon>
        <taxon>Ecdysozoa</taxon>
        <taxon>Arthropoda</taxon>
        <taxon>Hexapoda</taxon>
        <taxon>Insecta</taxon>
        <taxon>Pterygota</taxon>
        <taxon>Neoptera</taxon>
        <taxon>Paraneoptera</taxon>
        <taxon>Hemiptera</taxon>
        <taxon>Sternorrhyncha</taxon>
        <taxon>Aphidomorpha</taxon>
        <taxon>Aphidoidea</taxon>
        <taxon>Aphididae</taxon>
        <taxon>Aphidini</taxon>
        <taxon>Aphis</taxon>
        <taxon>Aphis</taxon>
    </lineage>
</organism>
<dbReference type="Proteomes" id="UP000478052">
    <property type="component" value="Unassembled WGS sequence"/>
</dbReference>
<name>A0A6G0YAX6_APHCR</name>
<evidence type="ECO:0000313" key="1">
    <source>
        <dbReference type="EMBL" id="KAF0752410.1"/>
    </source>
</evidence>
<proteinExistence type="predicted"/>
<protein>
    <submittedName>
        <fullName evidence="1">Uncharacterized protein</fullName>
    </submittedName>
</protein>
<dbReference type="AlphaFoldDB" id="A0A6G0YAX6"/>
<keyword evidence="2" id="KW-1185">Reference proteome</keyword>
<sequence length="135" mass="15380">MIYTYTKDLITYEELCMKFSSHDQSVPLWSWVAFGSLANYQILTTAKEKCREELCHLAETDLWGRPYRIVMKKFGGSNSSKASLGREPAIAYHLFPAAPITNWDTAPSAYTMNLFEAFDLDTDALSYELTIPPFC</sequence>
<dbReference type="EMBL" id="VUJU01005064">
    <property type="protein sequence ID" value="KAF0752410.1"/>
    <property type="molecule type" value="Genomic_DNA"/>
</dbReference>